<feature type="transmembrane region" description="Helical" evidence="9">
    <location>
        <begin position="42"/>
        <end position="62"/>
    </location>
</feature>
<evidence type="ECO:0000256" key="8">
    <source>
        <dbReference type="SAM" id="MobiDB-lite"/>
    </source>
</evidence>
<evidence type="ECO:0000256" key="4">
    <source>
        <dbReference type="ARBA" id="ARBA00022692"/>
    </source>
</evidence>
<keyword evidence="5 9" id="KW-1133">Transmembrane helix</keyword>
<evidence type="ECO:0000256" key="1">
    <source>
        <dbReference type="ARBA" id="ARBA00004651"/>
    </source>
</evidence>
<feature type="transmembrane region" description="Helical" evidence="9">
    <location>
        <begin position="383"/>
        <end position="402"/>
    </location>
</feature>
<dbReference type="GO" id="GO:0005886">
    <property type="term" value="C:plasma membrane"/>
    <property type="evidence" value="ECO:0007669"/>
    <property type="project" value="UniProtKB-SubCell"/>
</dbReference>
<dbReference type="AlphaFoldDB" id="A0A4D4J4H5"/>
<feature type="compositionally biased region" description="Basic and acidic residues" evidence="8">
    <location>
        <begin position="449"/>
        <end position="467"/>
    </location>
</feature>
<feature type="transmembrane region" description="Helical" evidence="9">
    <location>
        <begin position="533"/>
        <end position="558"/>
    </location>
</feature>
<reference evidence="12" key="1">
    <citation type="submission" date="2019-04" db="EMBL/GenBank/DDBJ databases">
        <title>Draft genome sequence of Pseudonocardiaceae bacterium SL3-2-4.</title>
        <authorList>
            <person name="Ningsih F."/>
            <person name="Yokota A."/>
            <person name="Sakai Y."/>
            <person name="Nanatani K."/>
            <person name="Yabe S."/>
            <person name="Oetari A."/>
            <person name="Sjamsuridzal W."/>
        </authorList>
    </citation>
    <scope>NUCLEOTIDE SEQUENCE [LARGE SCALE GENOMIC DNA]</scope>
    <source>
        <strain evidence="12">SL3-2-4</strain>
    </source>
</reference>
<feature type="transmembrane region" description="Helical" evidence="9">
    <location>
        <begin position="143"/>
        <end position="160"/>
    </location>
</feature>
<keyword evidence="3" id="KW-1003">Cell membrane</keyword>
<feature type="transmembrane region" description="Helical" evidence="9">
    <location>
        <begin position="477"/>
        <end position="497"/>
    </location>
</feature>
<feature type="transmembrane region" description="Helical" evidence="9">
    <location>
        <begin position="82"/>
        <end position="108"/>
    </location>
</feature>
<comment type="similarity">
    <text evidence="2">Belongs to the CPA3 antiporters (TC 2.A.63) subunit D family.</text>
</comment>
<evidence type="ECO:0000256" key="5">
    <source>
        <dbReference type="ARBA" id="ARBA00022989"/>
    </source>
</evidence>
<dbReference type="RefSeq" id="WP_225978131.1">
    <property type="nucleotide sequence ID" value="NZ_BJFL01000004.1"/>
</dbReference>
<keyword evidence="12" id="KW-1185">Reference proteome</keyword>
<keyword evidence="6 9" id="KW-0472">Membrane</keyword>
<feature type="transmembrane region" description="Helical" evidence="9">
    <location>
        <begin position="172"/>
        <end position="195"/>
    </location>
</feature>
<evidence type="ECO:0000256" key="7">
    <source>
        <dbReference type="RuleBase" id="RU000320"/>
    </source>
</evidence>
<feature type="region of interest" description="Disordered" evidence="8">
    <location>
        <begin position="449"/>
        <end position="470"/>
    </location>
</feature>
<protein>
    <recommendedName>
        <fullName evidence="10">NADH:quinone oxidoreductase/Mrp antiporter transmembrane domain-containing protein</fullName>
    </recommendedName>
</protein>
<evidence type="ECO:0000256" key="6">
    <source>
        <dbReference type="ARBA" id="ARBA00023136"/>
    </source>
</evidence>
<keyword evidence="4 7" id="KW-0812">Transmembrane</keyword>
<feature type="transmembrane region" description="Helical" evidence="9">
    <location>
        <begin position="313"/>
        <end position="332"/>
    </location>
</feature>
<dbReference type="Proteomes" id="UP000298860">
    <property type="component" value="Unassembled WGS sequence"/>
</dbReference>
<feature type="transmembrane region" description="Helical" evidence="9">
    <location>
        <begin position="344"/>
        <end position="362"/>
    </location>
</feature>
<dbReference type="PANTHER" id="PTHR42703">
    <property type="entry name" value="NADH DEHYDROGENASE"/>
    <property type="match status" value="1"/>
</dbReference>
<feature type="transmembrane region" description="Helical" evidence="9">
    <location>
        <begin position="252"/>
        <end position="273"/>
    </location>
</feature>
<proteinExistence type="inferred from homology"/>
<dbReference type="InterPro" id="IPR001750">
    <property type="entry name" value="ND/Mrp_TM"/>
</dbReference>
<organism evidence="11 12">
    <name type="scientific">Gandjariella thermophila</name>
    <dbReference type="NCBI Taxonomy" id="1931992"/>
    <lineage>
        <taxon>Bacteria</taxon>
        <taxon>Bacillati</taxon>
        <taxon>Actinomycetota</taxon>
        <taxon>Actinomycetes</taxon>
        <taxon>Pseudonocardiales</taxon>
        <taxon>Pseudonocardiaceae</taxon>
        <taxon>Gandjariella</taxon>
    </lineage>
</organism>
<evidence type="ECO:0000256" key="2">
    <source>
        <dbReference type="ARBA" id="ARBA00005346"/>
    </source>
</evidence>
<evidence type="ECO:0000259" key="10">
    <source>
        <dbReference type="Pfam" id="PF00361"/>
    </source>
</evidence>
<evidence type="ECO:0000313" key="12">
    <source>
        <dbReference type="Proteomes" id="UP000298860"/>
    </source>
</evidence>
<name>A0A4D4J4H5_9PSEU</name>
<comment type="caution">
    <text evidence="11">The sequence shown here is derived from an EMBL/GenBank/DDBJ whole genome shotgun (WGS) entry which is preliminary data.</text>
</comment>
<dbReference type="Pfam" id="PF00361">
    <property type="entry name" value="Proton_antipo_M"/>
    <property type="match status" value="1"/>
</dbReference>
<feature type="transmembrane region" description="Helical" evidence="9">
    <location>
        <begin position="215"/>
        <end position="240"/>
    </location>
</feature>
<feature type="domain" description="NADH:quinone oxidoreductase/Mrp antiporter transmembrane" evidence="10">
    <location>
        <begin position="138"/>
        <end position="427"/>
    </location>
</feature>
<gene>
    <name evidence="11" type="ORF">GTS_12810</name>
</gene>
<feature type="transmembrane region" description="Helical" evidence="9">
    <location>
        <begin position="414"/>
        <end position="434"/>
    </location>
</feature>
<accession>A0A4D4J4H5</accession>
<dbReference type="InterPro" id="IPR050586">
    <property type="entry name" value="CPA3_Na-H_Antiporter_D"/>
</dbReference>
<comment type="subcellular location">
    <subcellularLocation>
        <location evidence="1">Cell membrane</location>
        <topology evidence="1">Multi-pass membrane protein</topology>
    </subcellularLocation>
    <subcellularLocation>
        <location evidence="7">Membrane</location>
        <topology evidence="7">Multi-pass membrane protein</topology>
    </subcellularLocation>
</comment>
<feature type="transmembrane region" description="Helical" evidence="9">
    <location>
        <begin position="6"/>
        <end position="30"/>
    </location>
</feature>
<feature type="transmembrane region" description="Helical" evidence="9">
    <location>
        <begin position="120"/>
        <end position="137"/>
    </location>
</feature>
<dbReference type="PANTHER" id="PTHR42703:SF1">
    <property type="entry name" value="NA(+)_H(+) ANTIPORTER SUBUNIT D1"/>
    <property type="match status" value="1"/>
</dbReference>
<feature type="transmembrane region" description="Helical" evidence="9">
    <location>
        <begin position="285"/>
        <end position="306"/>
    </location>
</feature>
<sequence length="620" mass="62848">MATGFAAFGTALPALGIAVPLVGACLLLALDQVLPRVAVDALAAVVVLGVAVLMGALVAITASGRVVSWAGGWRPAGGVSVGIVLVADPFGAGLAFLVALLTLAALLYGWQYFSHAEAHLPVLLLLFVAGMTGFALTGDLFDMFVFFELMGAVAYALTGYKIEEPESVQGAFNFGVINSLGAYLCLAGIGLLYARTGQLGLAQLGAALSGHPADLLVLVAFTLVATGWLVKAAAVPFHFWLADAHAVAPTPVCVLFSGVMAPLGVYGVARVYWATLSGTVSAAGVQRALLVLGVLTATVGALMCATQRHLKRLLAYSTIAHIGLFLLGVAALEPAGLAGSALYLAGHAGIKGALFLLVGVLLSRYGCVDEITLYGRGRGSRALGWLYVVAALALAGLPPFGVALGKAISEESLAATWLAVVFTAVSAVTGAATLRAGLRVFFAVGPPPPEHHDEDVTTGEREEREVEPAPARTPPTMLVAILLLLALGLVTGLPAVGSAAGRAAERFTDRAGYLDQVLHGAAAPAVPTPHGAAWTALGAGLGVLSAALAVGLALLVLYAPRLPRTLRVAGARTAPATHALHRLHSGHIGDYAAWLLVGAVALGVLLALPGSAAGATGVTP</sequence>
<feature type="transmembrane region" description="Helical" evidence="9">
    <location>
        <begin position="591"/>
        <end position="612"/>
    </location>
</feature>
<evidence type="ECO:0000256" key="9">
    <source>
        <dbReference type="SAM" id="Phobius"/>
    </source>
</evidence>
<evidence type="ECO:0000256" key="3">
    <source>
        <dbReference type="ARBA" id="ARBA00022475"/>
    </source>
</evidence>
<dbReference type="EMBL" id="BJFL01000004">
    <property type="protein sequence ID" value="GDY29648.1"/>
    <property type="molecule type" value="Genomic_DNA"/>
</dbReference>
<evidence type="ECO:0000313" key="11">
    <source>
        <dbReference type="EMBL" id="GDY29648.1"/>
    </source>
</evidence>